<evidence type="ECO:0000313" key="2">
    <source>
        <dbReference type="Proteomes" id="UP000295832"/>
    </source>
</evidence>
<comment type="caution">
    <text evidence="1">The sequence shown here is derived from an EMBL/GenBank/DDBJ whole genome shotgun (WGS) entry which is preliminary data.</text>
</comment>
<dbReference type="EMBL" id="SOEG01000002">
    <property type="protein sequence ID" value="TDX58907.1"/>
    <property type="molecule type" value="Genomic_DNA"/>
</dbReference>
<dbReference type="InterPro" id="IPR027417">
    <property type="entry name" value="P-loop_NTPase"/>
</dbReference>
<accession>A0A4R8HR05</accession>
<sequence>MSTFDYNINQQLNIPHGVLEYIAGFDPQEIWEARGIKRNHLRIKKLQNKNDNELKQVINTSEFESKLTNFIKESLGLFNALIAKDQKIISKYIGDKEFYFIVGVGRTGGTYLMKEVSKALEFPMKKLLPSIIHDTLPSAGFIMDGLDRDKVGWTNIEKWNIGWRKPNNYFNLLFEIASFLVYIKRTVGNQKKIVKKKDWLCLCLNLLDEIFGEQANYIITVRHPAAITASKLDKQGALGVRVNNKEKRRRLFKIWEVIYTETLRDGIPQGEITPVLYGPDMDEFLYNFFRNNGLEDKPEGVKIANRNYDYEYWNQEEFINRMERVKELWDWHGLDFPLPKEIL</sequence>
<name>A0A4R8HR05_9FIRM</name>
<evidence type="ECO:0000313" key="1">
    <source>
        <dbReference type="EMBL" id="TDX58907.1"/>
    </source>
</evidence>
<organism evidence="1 2">
    <name type="scientific">Orenia marismortui</name>
    <dbReference type="NCBI Taxonomy" id="46469"/>
    <lineage>
        <taxon>Bacteria</taxon>
        <taxon>Bacillati</taxon>
        <taxon>Bacillota</taxon>
        <taxon>Clostridia</taxon>
        <taxon>Halanaerobiales</taxon>
        <taxon>Halobacteroidaceae</taxon>
        <taxon>Orenia</taxon>
    </lineage>
</organism>
<protein>
    <recommendedName>
        <fullName evidence="3">Sulfotransferase family protein</fullName>
    </recommendedName>
</protein>
<keyword evidence="2" id="KW-1185">Reference proteome</keyword>
<dbReference type="Proteomes" id="UP000295832">
    <property type="component" value="Unassembled WGS sequence"/>
</dbReference>
<dbReference type="AlphaFoldDB" id="A0A4R8HR05"/>
<dbReference type="Gene3D" id="3.40.50.300">
    <property type="entry name" value="P-loop containing nucleotide triphosphate hydrolases"/>
    <property type="match status" value="1"/>
</dbReference>
<dbReference type="RefSeq" id="WP_134114463.1">
    <property type="nucleotide sequence ID" value="NZ_SOEG01000002.1"/>
</dbReference>
<reference evidence="1 2" key="1">
    <citation type="submission" date="2019-03" db="EMBL/GenBank/DDBJ databases">
        <title>Subsurface microbial communities from deep shales in Ohio and West Virginia, USA.</title>
        <authorList>
            <person name="Wrighton K."/>
        </authorList>
    </citation>
    <scope>NUCLEOTIDE SEQUENCE [LARGE SCALE GENOMIC DNA]</scope>
    <source>
        <strain evidence="1 2">MSL 6dP</strain>
    </source>
</reference>
<gene>
    <name evidence="1" type="ORF">C7959_10245</name>
</gene>
<proteinExistence type="predicted"/>
<evidence type="ECO:0008006" key="3">
    <source>
        <dbReference type="Google" id="ProtNLM"/>
    </source>
</evidence>
<dbReference type="SUPFAM" id="SSF52540">
    <property type="entry name" value="P-loop containing nucleoside triphosphate hydrolases"/>
    <property type="match status" value="1"/>
</dbReference>